<evidence type="ECO:0000313" key="1">
    <source>
        <dbReference type="EMBL" id="GAB62149.1"/>
    </source>
</evidence>
<gene>
    <name evidence="1" type="ORF">KSU1_C0553</name>
</gene>
<reference evidence="1 2" key="1">
    <citation type="journal article" date="2012" name="FEBS Lett.">
        <title>Anammox organism KSU-1 expresses a NirK-type copper-containing nitrite reductase instead of a NirS-type with cytochrome cd1.</title>
        <authorList>
            <person name="Hira D."/>
            <person name="Toh H."/>
            <person name="Migita C.T."/>
            <person name="Okubo H."/>
            <person name="Nishiyama T."/>
            <person name="Hattori M."/>
            <person name="Furukawa K."/>
            <person name="Fujii T."/>
        </authorList>
    </citation>
    <scope>NUCLEOTIDE SEQUENCE [LARGE SCALE GENOMIC DNA]</scope>
</reference>
<comment type="caution">
    <text evidence="1">The sequence shown here is derived from an EMBL/GenBank/DDBJ whole genome shotgun (WGS) entry which is preliminary data.</text>
</comment>
<evidence type="ECO:0000313" key="2">
    <source>
        <dbReference type="Proteomes" id="UP000002985"/>
    </source>
</evidence>
<protein>
    <submittedName>
        <fullName evidence="1">Uncharacterized protein</fullName>
    </submittedName>
</protein>
<accession>I3IKA4</accession>
<organism evidence="1 2">
    <name type="scientific">Candidatus Jettenia caeni</name>
    <dbReference type="NCBI Taxonomy" id="247490"/>
    <lineage>
        <taxon>Bacteria</taxon>
        <taxon>Pseudomonadati</taxon>
        <taxon>Planctomycetota</taxon>
        <taxon>Candidatus Brocadiia</taxon>
        <taxon>Candidatus Brocadiales</taxon>
        <taxon>Candidatus Brocadiaceae</taxon>
        <taxon>Candidatus Jettenia</taxon>
    </lineage>
</organism>
<keyword evidence="2" id="KW-1185">Reference proteome</keyword>
<proteinExistence type="predicted"/>
<name>I3IKA4_9BACT</name>
<sequence length="224" mass="25856">MSDAFDMVIREYIDFVNQQVGVYMDALAGFSGHHTRVERQTHRISRSVETKTERSGERVIVWASYEDPTQPNIIHNRIIRAKDYIAANAKGGSNEQQHAKAILVFLFTYWEDEIRPRLATSRGVLVQEVRSDVMGDLRILRNVILHAKGIMRADKHKDLQKIKDLFGIDEPIHLPYEVMHKIFILVKQDCARMLYKWLGVENASVQPEEIVDLAIQKFNSARKA</sequence>
<dbReference type="OrthoDB" id="1276197at2"/>
<dbReference type="AlphaFoldDB" id="I3IKA4"/>
<dbReference type="Proteomes" id="UP000002985">
    <property type="component" value="Unassembled WGS sequence"/>
</dbReference>
<dbReference type="EMBL" id="BAFH01000003">
    <property type="protein sequence ID" value="GAB62149.1"/>
    <property type="molecule type" value="Genomic_DNA"/>
</dbReference>